<dbReference type="NCBIfam" id="NF005829">
    <property type="entry name" value="PRK07726.1"/>
    <property type="match status" value="1"/>
</dbReference>
<dbReference type="InterPro" id="IPR005738">
    <property type="entry name" value="TopoIII"/>
</dbReference>
<evidence type="ECO:0000256" key="4">
    <source>
        <dbReference type="ARBA" id="ARBA00022723"/>
    </source>
</evidence>
<dbReference type="GO" id="GO:0006265">
    <property type="term" value="P:DNA topological change"/>
    <property type="evidence" value="ECO:0007669"/>
    <property type="project" value="InterPro"/>
</dbReference>
<evidence type="ECO:0000256" key="9">
    <source>
        <dbReference type="ARBA" id="ARBA00030003"/>
    </source>
</evidence>
<dbReference type="InterPro" id="IPR003602">
    <property type="entry name" value="Topo_IA_DNA-bd_dom"/>
</dbReference>
<evidence type="ECO:0000256" key="1">
    <source>
        <dbReference type="ARBA" id="ARBA00000213"/>
    </source>
</evidence>
<dbReference type="OrthoDB" id="9803554at2"/>
<dbReference type="SMART" id="SM00493">
    <property type="entry name" value="TOPRIM"/>
    <property type="match status" value="1"/>
</dbReference>
<dbReference type="CDD" id="cd03362">
    <property type="entry name" value="TOPRIM_TopoIA_TopoIII"/>
    <property type="match status" value="1"/>
</dbReference>
<protein>
    <recommendedName>
        <fullName evidence="3">DNA topoisomerase</fullName>
        <ecNumber evidence="3">5.6.2.1</ecNumber>
    </recommendedName>
    <alternativeName>
        <fullName evidence="12">Omega-protein</fullName>
    </alternativeName>
    <alternativeName>
        <fullName evidence="11">Relaxing enzyme</fullName>
    </alternativeName>
    <alternativeName>
        <fullName evidence="9">Swivelase</fullName>
    </alternativeName>
    <alternativeName>
        <fullName evidence="10">Untwisting enzyme</fullName>
    </alternativeName>
</protein>
<dbReference type="Pfam" id="PF01131">
    <property type="entry name" value="Topoisom_bac"/>
    <property type="match status" value="1"/>
</dbReference>
<dbReference type="Pfam" id="PF01751">
    <property type="entry name" value="Toprim"/>
    <property type="match status" value="1"/>
</dbReference>
<dbReference type="EMBL" id="CP043046">
    <property type="protein sequence ID" value="QEI04538.1"/>
    <property type="molecule type" value="Genomic_DNA"/>
</dbReference>
<dbReference type="Gene3D" id="1.10.460.10">
    <property type="entry name" value="Topoisomerase I, domain 2"/>
    <property type="match status" value="1"/>
</dbReference>
<feature type="compositionally biased region" description="Basic residues" evidence="13">
    <location>
        <begin position="848"/>
        <end position="874"/>
    </location>
</feature>
<feature type="region of interest" description="Disordered" evidence="13">
    <location>
        <begin position="816"/>
        <end position="903"/>
    </location>
</feature>
<dbReference type="AlphaFoldDB" id="A0A5C0AR44"/>
<dbReference type="EC" id="5.6.2.1" evidence="3"/>
<dbReference type="InterPro" id="IPR013825">
    <property type="entry name" value="Topo_IA_cen_sub2"/>
</dbReference>
<sequence>MGKTLIIAEKPSVALDISRALGGFKREGEYFESEQYVLSSSVGHLLGLVAPNDPVKGKWSFTHLPVIPPEFGLGPADKRSEERLRLLVRLLKRKDVDAVINACDAGREGELIFRYIAQYAKTNKPVSRLWLQSMTQQAIREAFADLRSDETMKPLEAAARSRAEADWLVGINGTRAMTAFNSKDGGFFKTPVGRVQTPTLAIVAEREERIRKFVSRDYWEVRAQFVAAAGLYEGRWFDPKHKKDEQDPEKRDSRLWSKTAADSIVVACRDKPGTVTEESRPSTQLSGLLYDLTSLQREANGRFGFSAKTTLALAQSLYERHKALTYPRTDSRFLPEDYVPTVHQTMQMLADGPSPIPGGYSKFANQVINNKWVRPNKRVFDNKKVSDHFAIIPTLQAPRELSEAEAKIYDMVVKRFLAVFYPAAEFQLTTRITEVVGHHFKTEGKVLVSPGWMTVYGREAQGDDATLVAVAPDETVRTEDIDAVGLATKPPARFNEATLLSAMEGAGKLVEDEELREAMAARGLGTPATRAGIIEGLLNEGYLRREGRDLIATAKARQLMTLLSGLDVAELTSPELTGEWEHQLSQIEQGQMSRDAFMREIAQMTQVIVKRAKEYDRDTVPGDYATLTTPCPKCGKVVKENYRRYACTACDFSISKHPGGRTFELPEVEELLGKLEIGPLNGFISKMGRPFAAILRITAEEFKLEFDFGQDKEENTEPVDFSSLTPIGPCPRCNARVFEHGMSFVCEKSVGPEKTCDFKSGKVILQQEIDAQQMSKLLNEGKTDLLTNFVSSRTNRKFKAFLTKQEGGKIGFEFEPRAAKPGKAPSKTAKAADAEGVEGEESAAPKKAAAKKAAAKKAPAKKAAVKKTAVKKAATKTAATKTAATKAPAKKAAAKKTVAKTEA</sequence>
<feature type="domain" description="Toprim" evidence="14">
    <location>
        <begin position="3"/>
        <end position="135"/>
    </location>
</feature>
<feature type="domain" description="Topo IA-type catalytic" evidence="15">
    <location>
        <begin position="152"/>
        <end position="609"/>
    </location>
</feature>
<dbReference type="Proteomes" id="UP000325161">
    <property type="component" value="Chromosome"/>
</dbReference>
<evidence type="ECO:0000256" key="6">
    <source>
        <dbReference type="ARBA" id="ARBA00023029"/>
    </source>
</evidence>
<evidence type="ECO:0000256" key="10">
    <source>
        <dbReference type="ARBA" id="ARBA00031985"/>
    </source>
</evidence>
<dbReference type="GO" id="GO:0006310">
    <property type="term" value="P:DNA recombination"/>
    <property type="evidence" value="ECO:0007669"/>
    <property type="project" value="TreeGrafter"/>
</dbReference>
<dbReference type="SUPFAM" id="SSF56712">
    <property type="entry name" value="Prokaryotic type I DNA topoisomerase"/>
    <property type="match status" value="1"/>
</dbReference>
<comment type="similarity">
    <text evidence="2">Belongs to the type IA topoisomerase family.</text>
</comment>
<dbReference type="PROSITE" id="PS00396">
    <property type="entry name" value="TOPO_IA_1"/>
    <property type="match status" value="1"/>
</dbReference>
<feature type="compositionally biased region" description="Low complexity" evidence="13">
    <location>
        <begin position="875"/>
        <end position="887"/>
    </location>
</feature>
<dbReference type="SMART" id="SM00437">
    <property type="entry name" value="TOP1Ac"/>
    <property type="match status" value="1"/>
</dbReference>
<accession>A0A5C0AR44</accession>
<dbReference type="InterPro" id="IPR013824">
    <property type="entry name" value="Topo_IA_cen_sub1"/>
</dbReference>
<keyword evidence="8 16" id="KW-0413">Isomerase</keyword>
<dbReference type="NCBIfam" id="NF006032">
    <property type="entry name" value="PRK08173.1"/>
    <property type="match status" value="1"/>
</dbReference>
<comment type="catalytic activity">
    <reaction evidence="1">
        <text>ATP-independent breakage of single-stranded DNA, followed by passage and rejoining.</text>
        <dbReference type="EC" id="5.6.2.1"/>
    </reaction>
</comment>
<proteinExistence type="inferred from homology"/>
<dbReference type="NCBIfam" id="TIGR01056">
    <property type="entry name" value="topB"/>
    <property type="match status" value="1"/>
</dbReference>
<dbReference type="GO" id="GO:0003917">
    <property type="term" value="F:DNA topoisomerase type I (single strand cut, ATP-independent) activity"/>
    <property type="evidence" value="ECO:0007669"/>
    <property type="project" value="UniProtKB-EC"/>
</dbReference>
<keyword evidence="17" id="KW-1185">Reference proteome</keyword>
<organism evidence="16 17">
    <name type="scientific">Pigmentiphaga aceris</name>
    <dbReference type="NCBI Taxonomy" id="1940612"/>
    <lineage>
        <taxon>Bacteria</taxon>
        <taxon>Pseudomonadati</taxon>
        <taxon>Pseudomonadota</taxon>
        <taxon>Betaproteobacteria</taxon>
        <taxon>Burkholderiales</taxon>
        <taxon>Alcaligenaceae</taxon>
        <taxon>Pigmentiphaga</taxon>
    </lineage>
</organism>
<dbReference type="GO" id="GO:0006281">
    <property type="term" value="P:DNA repair"/>
    <property type="evidence" value="ECO:0007669"/>
    <property type="project" value="TreeGrafter"/>
</dbReference>
<dbReference type="InterPro" id="IPR013497">
    <property type="entry name" value="Topo_IA_cen"/>
</dbReference>
<dbReference type="Gene3D" id="3.40.50.140">
    <property type="match status" value="1"/>
</dbReference>
<keyword evidence="4" id="KW-0479">Metal-binding</keyword>
<dbReference type="PANTHER" id="PTHR11390">
    <property type="entry name" value="PROKARYOTIC DNA TOPOISOMERASE"/>
    <property type="match status" value="1"/>
</dbReference>
<evidence type="ECO:0000256" key="11">
    <source>
        <dbReference type="ARBA" id="ARBA00032235"/>
    </source>
</evidence>
<dbReference type="PROSITE" id="PS50880">
    <property type="entry name" value="TOPRIM"/>
    <property type="match status" value="1"/>
</dbReference>
<evidence type="ECO:0000256" key="8">
    <source>
        <dbReference type="ARBA" id="ARBA00023235"/>
    </source>
</evidence>
<dbReference type="GO" id="GO:0043597">
    <property type="term" value="C:cytoplasmic replication fork"/>
    <property type="evidence" value="ECO:0007669"/>
    <property type="project" value="TreeGrafter"/>
</dbReference>
<dbReference type="KEGG" id="pacr:FXN63_00855"/>
<dbReference type="InterPro" id="IPR023406">
    <property type="entry name" value="Topo_IA_AS"/>
</dbReference>
<dbReference type="InterPro" id="IPR003601">
    <property type="entry name" value="Topo_IA_2"/>
</dbReference>
<dbReference type="InterPro" id="IPR034144">
    <property type="entry name" value="TOPRIM_TopoIII"/>
</dbReference>
<dbReference type="InterPro" id="IPR013826">
    <property type="entry name" value="Topo_IA_cen_sub3"/>
</dbReference>
<reference evidence="16 17" key="1">
    <citation type="submission" date="2019-08" db="EMBL/GenBank/DDBJ databases">
        <title>Amphibian skin-associated Pigmentiphaga: genome sequence and occurrence across geography and hosts.</title>
        <authorList>
            <person name="Bletz M.C."/>
            <person name="Bunk B."/>
            <person name="Sproeer C."/>
            <person name="Biwer P."/>
            <person name="Reiter S."/>
            <person name="Rabemananjara F.C.E."/>
            <person name="Schulz S."/>
            <person name="Overmann J."/>
            <person name="Vences M."/>
        </authorList>
    </citation>
    <scope>NUCLEOTIDE SEQUENCE [LARGE SCALE GENOMIC DNA]</scope>
    <source>
        <strain evidence="16 17">Mada1488</strain>
    </source>
</reference>
<dbReference type="InterPro" id="IPR023405">
    <property type="entry name" value="Topo_IA_core_domain"/>
</dbReference>
<keyword evidence="5" id="KW-0460">Magnesium</keyword>
<dbReference type="Gene3D" id="1.10.290.10">
    <property type="entry name" value="Topoisomerase I, domain 4"/>
    <property type="match status" value="1"/>
</dbReference>
<dbReference type="GO" id="GO:0003677">
    <property type="term" value="F:DNA binding"/>
    <property type="evidence" value="ECO:0007669"/>
    <property type="project" value="UniProtKB-KW"/>
</dbReference>
<dbReference type="InterPro" id="IPR000380">
    <property type="entry name" value="Topo_IA"/>
</dbReference>
<feature type="compositionally biased region" description="Basic residues" evidence="13">
    <location>
        <begin position="888"/>
        <end position="903"/>
    </location>
</feature>
<keyword evidence="7" id="KW-0238">DNA-binding</keyword>
<dbReference type="GO" id="GO:0046872">
    <property type="term" value="F:metal ion binding"/>
    <property type="evidence" value="ECO:0007669"/>
    <property type="project" value="UniProtKB-KW"/>
</dbReference>
<dbReference type="CDD" id="cd00186">
    <property type="entry name" value="TOP1Ac"/>
    <property type="match status" value="1"/>
</dbReference>
<evidence type="ECO:0000256" key="5">
    <source>
        <dbReference type="ARBA" id="ARBA00022842"/>
    </source>
</evidence>
<dbReference type="Gene3D" id="2.70.20.10">
    <property type="entry name" value="Topoisomerase I, domain 3"/>
    <property type="match status" value="1"/>
</dbReference>
<dbReference type="PRINTS" id="PR00417">
    <property type="entry name" value="PRTPISMRASEI"/>
</dbReference>
<dbReference type="SMART" id="SM00436">
    <property type="entry name" value="TOP1Bc"/>
    <property type="match status" value="1"/>
</dbReference>
<evidence type="ECO:0000313" key="16">
    <source>
        <dbReference type="EMBL" id="QEI04538.1"/>
    </source>
</evidence>
<gene>
    <name evidence="16" type="ORF">FXN63_00855</name>
</gene>
<evidence type="ECO:0000256" key="2">
    <source>
        <dbReference type="ARBA" id="ARBA00009446"/>
    </source>
</evidence>
<evidence type="ECO:0000256" key="3">
    <source>
        <dbReference type="ARBA" id="ARBA00012891"/>
    </source>
</evidence>
<name>A0A5C0AR44_9BURK</name>
<evidence type="ECO:0000259" key="14">
    <source>
        <dbReference type="PROSITE" id="PS50880"/>
    </source>
</evidence>
<dbReference type="PROSITE" id="PS52039">
    <property type="entry name" value="TOPO_IA_2"/>
    <property type="match status" value="1"/>
</dbReference>
<evidence type="ECO:0000256" key="13">
    <source>
        <dbReference type="SAM" id="MobiDB-lite"/>
    </source>
</evidence>
<dbReference type="PANTHER" id="PTHR11390:SF21">
    <property type="entry name" value="DNA TOPOISOMERASE 3-ALPHA"/>
    <property type="match status" value="1"/>
</dbReference>
<keyword evidence="6" id="KW-0799">Topoisomerase</keyword>
<evidence type="ECO:0000259" key="15">
    <source>
        <dbReference type="PROSITE" id="PS52039"/>
    </source>
</evidence>
<dbReference type="RefSeq" id="WP_148811935.1">
    <property type="nucleotide sequence ID" value="NZ_CP043046.1"/>
</dbReference>
<evidence type="ECO:0000256" key="12">
    <source>
        <dbReference type="ARBA" id="ARBA00032877"/>
    </source>
</evidence>
<evidence type="ECO:0000313" key="17">
    <source>
        <dbReference type="Proteomes" id="UP000325161"/>
    </source>
</evidence>
<evidence type="ECO:0000256" key="7">
    <source>
        <dbReference type="ARBA" id="ARBA00023125"/>
    </source>
</evidence>
<dbReference type="InterPro" id="IPR025589">
    <property type="entry name" value="Toprim_C_rpt"/>
</dbReference>
<dbReference type="InterPro" id="IPR006171">
    <property type="entry name" value="TOPRIM_dom"/>
</dbReference>
<dbReference type="Pfam" id="PF13342">
    <property type="entry name" value="Toprim_Crpt"/>
    <property type="match status" value="2"/>
</dbReference>
<dbReference type="NCBIfam" id="NF011313">
    <property type="entry name" value="PRK14724.1"/>
    <property type="match status" value="1"/>
</dbReference>